<dbReference type="Proteomes" id="UP000528945">
    <property type="component" value="Unassembled WGS sequence"/>
</dbReference>
<dbReference type="InterPro" id="IPR027417">
    <property type="entry name" value="P-loop_NTPase"/>
</dbReference>
<proteinExistence type="predicted"/>
<dbReference type="SUPFAM" id="SSF52540">
    <property type="entry name" value="P-loop containing nucleoside triphosphate hydrolases"/>
    <property type="match status" value="1"/>
</dbReference>
<reference evidence="1 2" key="1">
    <citation type="submission" date="2020-08" db="EMBL/GenBank/DDBJ databases">
        <title>Genomic Encyclopedia of Type Strains, Phase IV (KMG-IV): sequencing the most valuable type-strain genomes for metagenomic binning, comparative biology and taxonomic classification.</title>
        <authorList>
            <person name="Goeker M."/>
        </authorList>
    </citation>
    <scope>NUCLEOTIDE SEQUENCE [LARGE SCALE GENOMIC DNA]</scope>
    <source>
        <strain evidence="1 2">DSM 15581</strain>
    </source>
</reference>
<name>A0AAW3TW92_9SPHN</name>
<protein>
    <submittedName>
        <fullName evidence="1">Protein ImuA</fullName>
    </submittedName>
</protein>
<organism evidence="1 2">
    <name type="scientific">Sphingomonas aquatilis</name>
    <dbReference type="NCBI Taxonomy" id="93063"/>
    <lineage>
        <taxon>Bacteria</taxon>
        <taxon>Pseudomonadati</taxon>
        <taxon>Pseudomonadota</taxon>
        <taxon>Alphaproteobacteria</taxon>
        <taxon>Sphingomonadales</taxon>
        <taxon>Sphingomonadaceae</taxon>
        <taxon>Sphingomonas</taxon>
    </lineage>
</organism>
<keyword evidence="2" id="KW-1185">Reference proteome</keyword>
<dbReference type="RefSeq" id="WP_183949601.1">
    <property type="nucleotide sequence ID" value="NZ_JACIDB010000013.1"/>
</dbReference>
<dbReference type="EMBL" id="JACIDB010000013">
    <property type="protein sequence ID" value="MBB3877252.1"/>
    <property type="molecule type" value="Genomic_DNA"/>
</dbReference>
<sequence length="253" mass="25968">MSAALNSLAPSIAHLRTIATPATDYRVMPFGVGAIDARLGAGGLRAGALHEAAAQSAALVDDAATTLFLAGIAARESLGTGAPVLWASCRTNLYAPALEQAGLPSANVIFAQPRDDAALLAVVEDAVRDGTPCAIVAEASKVSMVATRRLQLVAADADIPVLLLRRPRGLSQDVLAEPSAAWTRWRIGAAPSERLDVAGVGRARWAVECVRQRGGEGFSMIVEGSDETGRLAVPAELGRGAAETVGTVRSAAA</sequence>
<evidence type="ECO:0000313" key="1">
    <source>
        <dbReference type="EMBL" id="MBB3877252.1"/>
    </source>
</evidence>
<gene>
    <name evidence="1" type="ORF">GGR47_003520</name>
</gene>
<accession>A0AAW3TW92</accession>
<comment type="caution">
    <text evidence="1">The sequence shown here is derived from an EMBL/GenBank/DDBJ whole genome shotgun (WGS) entry which is preliminary data.</text>
</comment>
<dbReference type="AlphaFoldDB" id="A0AAW3TW92"/>
<dbReference type="Gene3D" id="3.40.50.300">
    <property type="entry name" value="P-loop containing nucleotide triphosphate hydrolases"/>
    <property type="match status" value="1"/>
</dbReference>
<evidence type="ECO:0000313" key="2">
    <source>
        <dbReference type="Proteomes" id="UP000528945"/>
    </source>
</evidence>